<dbReference type="NCBIfam" id="TIGR02397">
    <property type="entry name" value="dnaX_nterm"/>
    <property type="match status" value="1"/>
</dbReference>
<dbReference type="CDD" id="cd00009">
    <property type="entry name" value="AAA"/>
    <property type="match status" value="1"/>
</dbReference>
<dbReference type="GO" id="GO:0046872">
    <property type="term" value="F:metal ion binding"/>
    <property type="evidence" value="ECO:0007669"/>
    <property type="project" value="UniProtKB-KW"/>
</dbReference>
<evidence type="ECO:0000256" key="1">
    <source>
        <dbReference type="ARBA" id="ARBA00006360"/>
    </source>
</evidence>
<dbReference type="EC" id="2.7.7.7" evidence="11"/>
<dbReference type="Gene3D" id="3.30.300.150">
    <property type="entry name" value="DNA polymerase III, tau subunit, domain V"/>
    <property type="match status" value="1"/>
</dbReference>
<dbReference type="Gene3D" id="1.20.272.10">
    <property type="match status" value="1"/>
</dbReference>
<evidence type="ECO:0000256" key="4">
    <source>
        <dbReference type="ARBA" id="ARBA00022705"/>
    </source>
</evidence>
<evidence type="ECO:0000259" key="13">
    <source>
        <dbReference type="SMART" id="SM00382"/>
    </source>
</evidence>
<evidence type="ECO:0000256" key="5">
    <source>
        <dbReference type="ARBA" id="ARBA00022723"/>
    </source>
</evidence>
<comment type="similarity">
    <text evidence="1 11">Belongs to the DnaX/STICHEL family.</text>
</comment>
<dbReference type="Gene3D" id="1.10.8.60">
    <property type="match status" value="1"/>
</dbReference>
<keyword evidence="7" id="KW-0862">Zinc</keyword>
<evidence type="ECO:0000256" key="8">
    <source>
        <dbReference type="ARBA" id="ARBA00022840"/>
    </source>
</evidence>
<dbReference type="Pfam" id="PF13177">
    <property type="entry name" value="DNA_pol3_delta2"/>
    <property type="match status" value="1"/>
</dbReference>
<dbReference type="SMART" id="SM00382">
    <property type="entry name" value="AAA"/>
    <property type="match status" value="1"/>
</dbReference>
<accession>A0A370FA47</accession>
<keyword evidence="9 11" id="KW-0239">DNA-directed DNA polymerase</keyword>
<dbReference type="PANTHER" id="PTHR11669">
    <property type="entry name" value="REPLICATION FACTOR C / DNA POLYMERASE III GAMMA-TAU SUBUNIT"/>
    <property type="match status" value="1"/>
</dbReference>
<evidence type="ECO:0000256" key="2">
    <source>
        <dbReference type="ARBA" id="ARBA00022679"/>
    </source>
</evidence>
<comment type="catalytic activity">
    <reaction evidence="10 11">
        <text>DNA(n) + a 2'-deoxyribonucleoside 5'-triphosphate = DNA(n+1) + diphosphate</text>
        <dbReference type="Rhea" id="RHEA:22508"/>
        <dbReference type="Rhea" id="RHEA-COMP:17339"/>
        <dbReference type="Rhea" id="RHEA-COMP:17340"/>
        <dbReference type="ChEBI" id="CHEBI:33019"/>
        <dbReference type="ChEBI" id="CHEBI:61560"/>
        <dbReference type="ChEBI" id="CHEBI:173112"/>
        <dbReference type="EC" id="2.7.7.7"/>
    </reaction>
</comment>
<evidence type="ECO:0000256" key="9">
    <source>
        <dbReference type="ARBA" id="ARBA00022932"/>
    </source>
</evidence>
<dbReference type="Pfam" id="PF12170">
    <property type="entry name" value="DNA_pol3_tau_5"/>
    <property type="match status" value="1"/>
</dbReference>
<feature type="region of interest" description="Disordered" evidence="12">
    <location>
        <begin position="464"/>
        <end position="528"/>
    </location>
</feature>
<dbReference type="NCBIfam" id="NF005942">
    <property type="entry name" value="PRK07994.1"/>
    <property type="match status" value="1"/>
</dbReference>
<dbReference type="Pfam" id="PF22608">
    <property type="entry name" value="DNAX_ATPase_lid"/>
    <property type="match status" value="1"/>
</dbReference>
<reference evidence="14 15" key="1">
    <citation type="submission" date="2018-07" db="EMBL/GenBank/DDBJ databases">
        <title>Genomic Encyclopedia of Type Strains, Phase IV (KMG-IV): sequencing the most valuable type-strain genomes for metagenomic binning, comparative biology and taxonomic classification.</title>
        <authorList>
            <person name="Goeker M."/>
        </authorList>
    </citation>
    <scope>NUCLEOTIDE SEQUENCE [LARGE SCALE GENOMIC DNA]</scope>
    <source>
        <strain evidence="14 15">DSM 21352</strain>
    </source>
</reference>
<dbReference type="AlphaFoldDB" id="A0A370FA47"/>
<dbReference type="InterPro" id="IPR012763">
    <property type="entry name" value="DNA_pol_III_sug/sutau_N"/>
</dbReference>
<name>A0A370FA47_9BURK</name>
<evidence type="ECO:0000256" key="7">
    <source>
        <dbReference type="ARBA" id="ARBA00022833"/>
    </source>
</evidence>
<gene>
    <name evidence="11" type="primary">dnaX</name>
    <name evidence="14" type="ORF">DFR41_11223</name>
</gene>
<dbReference type="InterPro" id="IPR038249">
    <property type="entry name" value="PolIII_tau_V_sf"/>
</dbReference>
<dbReference type="Pfam" id="PF12169">
    <property type="entry name" value="DNA_pol3_gamma3"/>
    <property type="match status" value="1"/>
</dbReference>
<feature type="compositionally biased region" description="Low complexity" evidence="12">
    <location>
        <begin position="433"/>
        <end position="446"/>
    </location>
</feature>
<keyword evidence="5" id="KW-0479">Metal-binding</keyword>
<keyword evidence="3 11" id="KW-0548">Nucleotidyltransferase</keyword>
<organism evidence="14 15">
    <name type="scientific">Pseudacidovorax intermedius</name>
    <dbReference type="NCBI Taxonomy" id="433924"/>
    <lineage>
        <taxon>Bacteria</taxon>
        <taxon>Pseudomonadati</taxon>
        <taxon>Pseudomonadota</taxon>
        <taxon>Betaproteobacteria</taxon>
        <taxon>Burkholderiales</taxon>
        <taxon>Comamonadaceae</taxon>
        <taxon>Pseudacidovorax</taxon>
    </lineage>
</organism>
<dbReference type="InterPro" id="IPR021029">
    <property type="entry name" value="DNA_pol_III_tau_dom-5"/>
</dbReference>
<feature type="compositionally biased region" description="Low complexity" evidence="12">
    <location>
        <begin position="400"/>
        <end position="418"/>
    </location>
</feature>
<dbReference type="GO" id="GO:0006261">
    <property type="term" value="P:DNA-templated DNA replication"/>
    <property type="evidence" value="ECO:0007669"/>
    <property type="project" value="TreeGrafter"/>
</dbReference>
<comment type="caution">
    <text evidence="14">The sequence shown here is derived from an EMBL/GenBank/DDBJ whole genome shotgun (WGS) entry which is preliminary data.</text>
</comment>
<dbReference type="GO" id="GO:0003887">
    <property type="term" value="F:DNA-directed DNA polymerase activity"/>
    <property type="evidence" value="ECO:0007669"/>
    <property type="project" value="UniProtKB-KW"/>
</dbReference>
<evidence type="ECO:0000313" key="14">
    <source>
        <dbReference type="EMBL" id="RDI19517.1"/>
    </source>
</evidence>
<dbReference type="GO" id="GO:0003677">
    <property type="term" value="F:DNA binding"/>
    <property type="evidence" value="ECO:0007669"/>
    <property type="project" value="InterPro"/>
</dbReference>
<evidence type="ECO:0000256" key="11">
    <source>
        <dbReference type="RuleBase" id="RU364063"/>
    </source>
</evidence>
<comment type="function">
    <text evidence="11">DNA polymerase III is a complex, multichain enzyme responsible for most of the replicative synthesis in bacteria. This DNA polymerase also exhibits 3' to 5' exonuclease activity.</text>
</comment>
<evidence type="ECO:0000256" key="6">
    <source>
        <dbReference type="ARBA" id="ARBA00022741"/>
    </source>
</evidence>
<dbReference type="OrthoDB" id="9810148at2"/>
<dbReference type="InterPro" id="IPR022754">
    <property type="entry name" value="DNA_pol_III_gamma-3"/>
</dbReference>
<evidence type="ECO:0000256" key="12">
    <source>
        <dbReference type="SAM" id="MobiDB-lite"/>
    </source>
</evidence>
<proteinExistence type="inferred from homology"/>
<keyword evidence="4 11" id="KW-0235">DNA replication</keyword>
<dbReference type="InterPro" id="IPR050238">
    <property type="entry name" value="DNA_Rep/Repair_Clamp_Loader"/>
</dbReference>
<keyword evidence="8 11" id="KW-0067">ATP-binding</keyword>
<dbReference type="Proteomes" id="UP000255265">
    <property type="component" value="Unassembled WGS sequence"/>
</dbReference>
<feature type="domain" description="AAA+ ATPase" evidence="13">
    <location>
        <begin position="37"/>
        <end position="202"/>
    </location>
</feature>
<dbReference type="Gene3D" id="3.40.50.300">
    <property type="entry name" value="P-loop containing nucleotide triphosphate hydrolases"/>
    <property type="match status" value="1"/>
</dbReference>
<dbReference type="InterPro" id="IPR045085">
    <property type="entry name" value="HLD_clamp_pol_III_gamma_tau"/>
</dbReference>
<dbReference type="EMBL" id="QQAV01000012">
    <property type="protein sequence ID" value="RDI19517.1"/>
    <property type="molecule type" value="Genomic_DNA"/>
</dbReference>
<dbReference type="FunFam" id="1.10.8.60:FF:000013">
    <property type="entry name" value="DNA polymerase III subunit gamma/tau"/>
    <property type="match status" value="1"/>
</dbReference>
<sequence>MSYLVLARKYRPRNFGEMVGQEHVVQALSNALTQQRLHHAYLFTGTRGVGKTTVSRILAKSLNCQGPDGQGGITATPCGVCQACTDIDAGRFVDYTELDAASNRGVDEVQGLLEQAVYKPVQGRFKVFMIDEVHMLTNTAFNAMLKTLEEPPEYLKFVLATTDPQKVPVTVLSRCLQFNLRPMAPETVLDHLTRVLGAEQIEAEPGALRLLSRAARGSMRDALSLTDQAIAYGNGSLAEAGVRQMLGSADRGHVHALIDALARGDGGTVVETVDAMRVAGLAAASTLEEMTAVLQAMAVLQAVPARAAAVDAADPDAAEVARLAGAMPADETQLLYSICLHGRAELGLAPDEYAGLTMVLLRLLAFKPAGAAEKKSPLNAEARPATAAVAVAPATPRGSSVAQASASAPPAAHAQPAQLPETPSERLPAERMPPAQQASPAPVVVRAEAETQAVSVARPAPLAPVAGHPVQRLPVVDMPGRSPSPPPRPAPATGEPDTPVVAVPLRVQPPPGAREAPRESAAGRIRPSEEGDFWHQTVMGLVAAEAINALARELALQSQLVARDVDQWLLRVERETLNQGASRERLQNALAGAGHAVRLVIEVGAVVDSPALRNKAAAEARQLAAEQAIMGDPDVQALMRQWDARIVPGSLKPA</sequence>
<dbReference type="SUPFAM" id="SSF52540">
    <property type="entry name" value="P-loop containing nucleoside triphosphate hydrolases"/>
    <property type="match status" value="1"/>
</dbReference>
<dbReference type="InterPro" id="IPR008921">
    <property type="entry name" value="DNA_pol3_clamp-load_cplx_C"/>
</dbReference>
<dbReference type="RefSeq" id="WP_114804395.1">
    <property type="nucleotide sequence ID" value="NZ_QQAV01000012.1"/>
</dbReference>
<protein>
    <recommendedName>
        <fullName evidence="11">DNA polymerase III subunit gamma/tau</fullName>
        <ecNumber evidence="11">2.7.7.7</ecNumber>
    </recommendedName>
</protein>
<dbReference type="PANTHER" id="PTHR11669:SF0">
    <property type="entry name" value="PROTEIN STICHEL-LIKE 2"/>
    <property type="match status" value="1"/>
</dbReference>
<comment type="subunit">
    <text evidence="11">DNA polymerase III contains a core (composed of alpha, epsilon and theta chains) that associates with a tau subunit. This core dimerizes to form the POLIII' complex. PolIII' associates with the gamma complex (composed of gamma, delta, delta', psi and chi chains) and with the beta chain to form the complete DNA polymerase III complex.</text>
</comment>
<dbReference type="STRING" id="433924.NS331_13175"/>
<evidence type="ECO:0000256" key="10">
    <source>
        <dbReference type="ARBA" id="ARBA00049244"/>
    </source>
</evidence>
<evidence type="ECO:0000256" key="3">
    <source>
        <dbReference type="ARBA" id="ARBA00022695"/>
    </source>
</evidence>
<dbReference type="InterPro" id="IPR003593">
    <property type="entry name" value="AAA+_ATPase"/>
</dbReference>
<dbReference type="GO" id="GO:0005524">
    <property type="term" value="F:ATP binding"/>
    <property type="evidence" value="ECO:0007669"/>
    <property type="project" value="UniProtKB-KW"/>
</dbReference>
<dbReference type="InterPro" id="IPR027417">
    <property type="entry name" value="P-loop_NTPase"/>
</dbReference>
<dbReference type="FunFam" id="3.40.50.300:FF:000014">
    <property type="entry name" value="DNA polymerase III subunit gamma/tau"/>
    <property type="match status" value="1"/>
</dbReference>
<keyword evidence="2 11" id="KW-0808">Transferase</keyword>
<feature type="region of interest" description="Disordered" evidence="12">
    <location>
        <begin position="400"/>
        <end position="446"/>
    </location>
</feature>
<dbReference type="GO" id="GO:0009360">
    <property type="term" value="C:DNA polymerase III complex"/>
    <property type="evidence" value="ECO:0007669"/>
    <property type="project" value="InterPro"/>
</dbReference>
<dbReference type="SUPFAM" id="SSF48019">
    <property type="entry name" value="post-AAA+ oligomerization domain-like"/>
    <property type="match status" value="1"/>
</dbReference>
<keyword evidence="6 11" id="KW-0547">Nucleotide-binding</keyword>
<dbReference type="CDD" id="cd18137">
    <property type="entry name" value="HLD_clamp_pol_III_gamma_tau"/>
    <property type="match status" value="1"/>
</dbReference>
<evidence type="ECO:0000313" key="15">
    <source>
        <dbReference type="Proteomes" id="UP000255265"/>
    </source>
</evidence>
<keyword evidence="15" id="KW-1185">Reference proteome</keyword>